<gene>
    <name evidence="1" type="ORF">Ana3638_23075</name>
</gene>
<evidence type="ECO:0000313" key="1">
    <source>
        <dbReference type="EMBL" id="QHQ63300.1"/>
    </source>
</evidence>
<organism evidence="1 2">
    <name type="scientific">Anaerocolumna sedimenticola</name>
    <dbReference type="NCBI Taxonomy" id="2696063"/>
    <lineage>
        <taxon>Bacteria</taxon>
        <taxon>Bacillati</taxon>
        <taxon>Bacillota</taxon>
        <taxon>Clostridia</taxon>
        <taxon>Lachnospirales</taxon>
        <taxon>Lachnospiraceae</taxon>
        <taxon>Anaerocolumna</taxon>
    </lineage>
</organism>
<keyword evidence="2" id="KW-1185">Reference proteome</keyword>
<sequence length="179" mass="20000">MKGKILFTLSLGILCGLIYVTKITPDGNNKDMHLKVDYTATSLEDLTNNSSIVVEATVNNEQEEIDYSGITFTLSEIKINNIIKGDNLLKNDTVLLLQTNSYEDPVVEKGSKKILFLNKYEGPIVENAYVCTGLYQGNFTVNEDNTISTSTKYSNNITNVFVNKSKDELEKSIKKINKN</sequence>
<dbReference type="RefSeq" id="WP_161840122.1">
    <property type="nucleotide sequence ID" value="NZ_CP048000.1"/>
</dbReference>
<dbReference type="AlphaFoldDB" id="A0A6P1TPX9"/>
<reference evidence="1 2" key="1">
    <citation type="submission" date="2020-01" db="EMBL/GenBank/DDBJ databases">
        <title>Genome analysis of Anaerocolumna sp. CBA3638.</title>
        <authorList>
            <person name="Kim J."/>
            <person name="Roh S.W."/>
        </authorList>
    </citation>
    <scope>NUCLEOTIDE SEQUENCE [LARGE SCALE GENOMIC DNA]</scope>
    <source>
        <strain evidence="1 2">CBA3638</strain>
    </source>
</reference>
<dbReference type="Proteomes" id="UP000464314">
    <property type="component" value="Chromosome"/>
</dbReference>
<dbReference type="KEGG" id="anr:Ana3638_23075"/>
<accession>A0A6P1TPX9</accession>
<protein>
    <submittedName>
        <fullName evidence="1">Uncharacterized protein</fullName>
    </submittedName>
</protein>
<proteinExistence type="predicted"/>
<evidence type="ECO:0000313" key="2">
    <source>
        <dbReference type="Proteomes" id="UP000464314"/>
    </source>
</evidence>
<name>A0A6P1TPX9_9FIRM</name>
<dbReference type="EMBL" id="CP048000">
    <property type="protein sequence ID" value="QHQ63300.1"/>
    <property type="molecule type" value="Genomic_DNA"/>
</dbReference>